<dbReference type="GO" id="GO:0004420">
    <property type="term" value="F:hydroxymethylglutaryl-CoA reductase (NADPH) activity"/>
    <property type="evidence" value="ECO:0007669"/>
    <property type="project" value="InterPro"/>
</dbReference>
<comment type="caution">
    <text evidence="2">The sequence shown here is derived from an EMBL/GenBank/DDBJ whole genome shotgun (WGS) entry which is preliminary data.</text>
</comment>
<evidence type="ECO:0000313" key="2">
    <source>
        <dbReference type="EMBL" id="KAF5318455.1"/>
    </source>
</evidence>
<dbReference type="Pfam" id="PF00368">
    <property type="entry name" value="HMG-CoA_red"/>
    <property type="match status" value="1"/>
</dbReference>
<dbReference type="OrthoDB" id="310654at2759"/>
<dbReference type="GO" id="GO:0015936">
    <property type="term" value="P:coenzyme A metabolic process"/>
    <property type="evidence" value="ECO:0007669"/>
    <property type="project" value="InterPro"/>
</dbReference>
<evidence type="ECO:0008006" key="4">
    <source>
        <dbReference type="Google" id="ProtNLM"/>
    </source>
</evidence>
<evidence type="ECO:0000256" key="1">
    <source>
        <dbReference type="SAM" id="MobiDB-lite"/>
    </source>
</evidence>
<reference evidence="2 3" key="1">
    <citation type="journal article" date="2020" name="ISME J.">
        <title>Uncovering the hidden diversity of litter-decomposition mechanisms in mushroom-forming fungi.</title>
        <authorList>
            <person name="Floudas D."/>
            <person name="Bentzer J."/>
            <person name="Ahren D."/>
            <person name="Johansson T."/>
            <person name="Persson P."/>
            <person name="Tunlid A."/>
        </authorList>
    </citation>
    <scope>NUCLEOTIDE SEQUENCE [LARGE SCALE GENOMIC DNA]</scope>
    <source>
        <strain evidence="2 3">CBS 101986</strain>
    </source>
</reference>
<dbReference type="GO" id="GO:0008299">
    <property type="term" value="P:isoprenoid biosynthetic process"/>
    <property type="evidence" value="ECO:0007669"/>
    <property type="project" value="TreeGrafter"/>
</dbReference>
<dbReference type="InterPro" id="IPR002202">
    <property type="entry name" value="HMG_CoA_Rdtase"/>
</dbReference>
<dbReference type="GO" id="GO:0005778">
    <property type="term" value="C:peroxisomal membrane"/>
    <property type="evidence" value="ECO:0007669"/>
    <property type="project" value="TreeGrafter"/>
</dbReference>
<proteinExistence type="predicted"/>
<dbReference type="GO" id="GO:0005789">
    <property type="term" value="C:endoplasmic reticulum membrane"/>
    <property type="evidence" value="ECO:0007669"/>
    <property type="project" value="TreeGrafter"/>
</dbReference>
<dbReference type="Proteomes" id="UP000567179">
    <property type="component" value="Unassembled WGS sequence"/>
</dbReference>
<dbReference type="EMBL" id="JAACJJ010000030">
    <property type="protein sequence ID" value="KAF5318455.1"/>
    <property type="molecule type" value="Genomic_DNA"/>
</dbReference>
<dbReference type="PANTHER" id="PTHR10572">
    <property type="entry name" value="3-HYDROXY-3-METHYLGLUTARYL-COENZYME A REDUCTASE"/>
    <property type="match status" value="1"/>
</dbReference>
<gene>
    <name evidence="2" type="ORF">D9619_010665</name>
</gene>
<sequence>MIIHGDGAGHRYRLHSLSPSKDNPAPAQREQRPRPPHYVTVPSIEVGTVSASTVLAPQGGVLGLLGIKRAHPTHLGLNAQQLAHIVASAVMAGELSLMSALVMGDLTRAHMTHNRNVVNTPAVGVAPAGEGHDVLVDSAASSQ</sequence>
<dbReference type="Gene3D" id="3.90.770.10">
    <property type="entry name" value="3-hydroxy-3-methylglutaryl-coenzyme A Reductase, Chain A, domain 2"/>
    <property type="match status" value="1"/>
</dbReference>
<name>A0A8H5B818_9AGAR</name>
<keyword evidence="3" id="KW-1185">Reference proteome</keyword>
<dbReference type="InterPro" id="IPR009029">
    <property type="entry name" value="HMG_CoA_Rdtase_sub-bd_dom_sf"/>
</dbReference>
<evidence type="ECO:0000313" key="3">
    <source>
        <dbReference type="Proteomes" id="UP000567179"/>
    </source>
</evidence>
<dbReference type="PROSITE" id="PS50065">
    <property type="entry name" value="HMG_COA_REDUCTASE_4"/>
    <property type="match status" value="1"/>
</dbReference>
<feature type="region of interest" description="Disordered" evidence="1">
    <location>
        <begin position="1"/>
        <end position="36"/>
    </location>
</feature>
<protein>
    <recommendedName>
        <fullName evidence="4">Hydroxymethylglutaryl-CoA reductase (NADPH)</fullName>
    </recommendedName>
</protein>
<dbReference type="SUPFAM" id="SSF56542">
    <property type="entry name" value="Substrate-binding domain of HMG-CoA reductase"/>
    <property type="match status" value="1"/>
</dbReference>
<dbReference type="PANTHER" id="PTHR10572:SF24">
    <property type="entry name" value="3-HYDROXY-3-METHYLGLUTARYL-COENZYME A REDUCTASE"/>
    <property type="match status" value="1"/>
</dbReference>
<dbReference type="GO" id="GO:0006696">
    <property type="term" value="P:ergosterol biosynthetic process"/>
    <property type="evidence" value="ECO:0007669"/>
    <property type="project" value="TreeGrafter"/>
</dbReference>
<dbReference type="AlphaFoldDB" id="A0A8H5B818"/>
<organism evidence="2 3">
    <name type="scientific">Psilocybe cf. subviscida</name>
    <dbReference type="NCBI Taxonomy" id="2480587"/>
    <lineage>
        <taxon>Eukaryota</taxon>
        <taxon>Fungi</taxon>
        <taxon>Dikarya</taxon>
        <taxon>Basidiomycota</taxon>
        <taxon>Agaricomycotina</taxon>
        <taxon>Agaricomycetes</taxon>
        <taxon>Agaricomycetidae</taxon>
        <taxon>Agaricales</taxon>
        <taxon>Agaricineae</taxon>
        <taxon>Strophariaceae</taxon>
        <taxon>Psilocybe</taxon>
    </lineage>
</organism>
<accession>A0A8H5B818</accession>
<dbReference type="InterPro" id="IPR023074">
    <property type="entry name" value="HMG_CoA_Rdtase_cat_sf"/>
</dbReference>